<dbReference type="Proteomes" id="UP000571084">
    <property type="component" value="Unassembled WGS sequence"/>
</dbReference>
<feature type="compositionally biased region" description="Polar residues" evidence="1">
    <location>
        <begin position="22"/>
        <end position="35"/>
    </location>
</feature>
<evidence type="ECO:0000313" key="2">
    <source>
        <dbReference type="EMBL" id="MBB5201754.1"/>
    </source>
</evidence>
<comment type="caution">
    <text evidence="2">The sequence shown here is derived from an EMBL/GenBank/DDBJ whole genome shotgun (WGS) entry which is preliminary data.</text>
</comment>
<sequence>MMPDIKPASHPVATPAKKETSHTSQTSLASPSSRRSVFGHALDGSQQLDILEEQVFANATMPAKDQPLVTATEHDKKPPEGSPGAQGASAIGED</sequence>
<keyword evidence="3" id="KW-1185">Reference proteome</keyword>
<reference evidence="2 3" key="1">
    <citation type="submission" date="2020-08" db="EMBL/GenBank/DDBJ databases">
        <title>Genomic Encyclopedia of Type Strains, Phase IV (KMG-IV): sequencing the most valuable type-strain genomes for metagenomic binning, comparative biology and taxonomic classification.</title>
        <authorList>
            <person name="Goeker M."/>
        </authorList>
    </citation>
    <scope>NUCLEOTIDE SEQUENCE [LARGE SCALE GENOMIC DNA]</scope>
    <source>
        <strain evidence="2 3">DSM 23240</strain>
    </source>
</reference>
<dbReference type="AlphaFoldDB" id="A0A840RYN1"/>
<proteinExistence type="predicted"/>
<gene>
    <name evidence="2" type="ORF">HNR39_003612</name>
</gene>
<name>A0A840RYN1_9BURK</name>
<organism evidence="2 3">
    <name type="scientific">Glaciimonas immobilis</name>
    <dbReference type="NCBI Taxonomy" id="728004"/>
    <lineage>
        <taxon>Bacteria</taxon>
        <taxon>Pseudomonadati</taxon>
        <taxon>Pseudomonadota</taxon>
        <taxon>Betaproteobacteria</taxon>
        <taxon>Burkholderiales</taxon>
        <taxon>Oxalobacteraceae</taxon>
        <taxon>Glaciimonas</taxon>
    </lineage>
</organism>
<protein>
    <submittedName>
        <fullName evidence="2">Uncharacterized protein</fullName>
    </submittedName>
</protein>
<evidence type="ECO:0000256" key="1">
    <source>
        <dbReference type="SAM" id="MobiDB-lite"/>
    </source>
</evidence>
<dbReference type="RefSeq" id="WP_168057229.1">
    <property type="nucleotide sequence ID" value="NZ_JAAOZT010000017.1"/>
</dbReference>
<feature type="region of interest" description="Disordered" evidence="1">
    <location>
        <begin position="58"/>
        <end position="94"/>
    </location>
</feature>
<accession>A0A840RYN1</accession>
<dbReference type="EMBL" id="JACHHQ010000008">
    <property type="protein sequence ID" value="MBB5201754.1"/>
    <property type="molecule type" value="Genomic_DNA"/>
</dbReference>
<evidence type="ECO:0000313" key="3">
    <source>
        <dbReference type="Proteomes" id="UP000571084"/>
    </source>
</evidence>
<feature type="region of interest" description="Disordered" evidence="1">
    <location>
        <begin position="1"/>
        <end position="41"/>
    </location>
</feature>